<keyword evidence="1" id="KW-1133">Transmembrane helix</keyword>
<protein>
    <submittedName>
        <fullName evidence="2">Uncharacterized protein</fullName>
    </submittedName>
</protein>
<name>A0ABY7DE65_MYAAR</name>
<evidence type="ECO:0000313" key="3">
    <source>
        <dbReference type="Proteomes" id="UP001164746"/>
    </source>
</evidence>
<keyword evidence="3" id="KW-1185">Reference proteome</keyword>
<accession>A0ABY7DE65</accession>
<gene>
    <name evidence="2" type="ORF">MAR_007481</name>
</gene>
<proteinExistence type="predicted"/>
<organism evidence="2 3">
    <name type="scientific">Mya arenaria</name>
    <name type="common">Soft-shell clam</name>
    <dbReference type="NCBI Taxonomy" id="6604"/>
    <lineage>
        <taxon>Eukaryota</taxon>
        <taxon>Metazoa</taxon>
        <taxon>Spiralia</taxon>
        <taxon>Lophotrochozoa</taxon>
        <taxon>Mollusca</taxon>
        <taxon>Bivalvia</taxon>
        <taxon>Autobranchia</taxon>
        <taxon>Heteroconchia</taxon>
        <taxon>Euheterodonta</taxon>
        <taxon>Imparidentia</taxon>
        <taxon>Neoheterodontei</taxon>
        <taxon>Myida</taxon>
        <taxon>Myoidea</taxon>
        <taxon>Myidae</taxon>
        <taxon>Mya</taxon>
    </lineage>
</organism>
<sequence length="108" mass="12306">MNETVQCTCPILKKLADDNVTCIDVLGFYYGLCTCLAVCLMVATGLLARKWCVRRRGAFLGNQRPTANEQKLFVVVTSSQEYGDEFKNINLQKPPPYKEKMDEKDIYM</sequence>
<reference evidence="2" key="1">
    <citation type="submission" date="2022-11" db="EMBL/GenBank/DDBJ databases">
        <title>Centuries of genome instability and evolution in soft-shell clam transmissible cancer (bioRxiv).</title>
        <authorList>
            <person name="Hart S.F.M."/>
            <person name="Yonemitsu M.A."/>
            <person name="Giersch R.M."/>
            <person name="Beal B.F."/>
            <person name="Arriagada G."/>
            <person name="Davis B.W."/>
            <person name="Ostrander E.A."/>
            <person name="Goff S.P."/>
            <person name="Metzger M.J."/>
        </authorList>
    </citation>
    <scope>NUCLEOTIDE SEQUENCE</scope>
    <source>
        <strain evidence="2">MELC-2E11</strain>
        <tissue evidence="2">Siphon/mantle</tissue>
    </source>
</reference>
<feature type="transmembrane region" description="Helical" evidence="1">
    <location>
        <begin position="28"/>
        <end position="48"/>
    </location>
</feature>
<dbReference type="EMBL" id="CP111012">
    <property type="protein sequence ID" value="WAQ95010.1"/>
    <property type="molecule type" value="Genomic_DNA"/>
</dbReference>
<evidence type="ECO:0000256" key="1">
    <source>
        <dbReference type="SAM" id="Phobius"/>
    </source>
</evidence>
<keyword evidence="1" id="KW-0812">Transmembrane</keyword>
<dbReference type="Proteomes" id="UP001164746">
    <property type="component" value="Chromosome 1"/>
</dbReference>
<evidence type="ECO:0000313" key="2">
    <source>
        <dbReference type="EMBL" id="WAQ95010.1"/>
    </source>
</evidence>
<keyword evidence="1" id="KW-0472">Membrane</keyword>